<dbReference type="RefSeq" id="WP_061072402.1">
    <property type="nucleotide sequence ID" value="NZ_CP014060.2"/>
</dbReference>
<dbReference type="SUPFAM" id="SSF51735">
    <property type="entry name" value="NAD(P)-binding Rossmann-fold domains"/>
    <property type="match status" value="1"/>
</dbReference>
<evidence type="ECO:0000313" key="4">
    <source>
        <dbReference type="EMBL" id="AMG37091.1"/>
    </source>
</evidence>
<accession>A0A0X8NZD8</accession>
<feature type="domain" description="Ketoreductase" evidence="3">
    <location>
        <begin position="7"/>
        <end position="193"/>
    </location>
</feature>
<dbReference type="GO" id="GO:0016491">
    <property type="term" value="F:oxidoreductase activity"/>
    <property type="evidence" value="ECO:0007669"/>
    <property type="project" value="UniProtKB-KW"/>
</dbReference>
<reference evidence="5" key="1">
    <citation type="submission" date="2015-12" db="EMBL/GenBank/DDBJ databases">
        <title>FDA dAtabase for Regulatory Grade micrObial Sequences (FDA-ARGOS): Supporting development and validation of Infectious Disease Dx tests.</title>
        <authorList>
            <person name="Case J."/>
            <person name="Tallon L."/>
            <person name="Sadzewicz L."/>
            <person name="Sengamalay N."/>
            <person name="Ott S."/>
            <person name="Godinez A."/>
            <person name="Nagaraj S."/>
            <person name="Nadendla S."/>
            <person name="Sichtig H."/>
        </authorList>
    </citation>
    <scope>NUCLEOTIDE SEQUENCE [LARGE SCALE GENOMIC DNA]</scope>
    <source>
        <strain evidence="5">FDAARGOS_147</strain>
    </source>
</reference>
<protein>
    <submittedName>
        <fullName evidence="4">3-oxoacyl-ACP reductase FabG</fullName>
    </submittedName>
</protein>
<dbReference type="InterPro" id="IPR036291">
    <property type="entry name" value="NAD(P)-bd_dom_sf"/>
</dbReference>
<dbReference type="EMBL" id="CP014060">
    <property type="protein sequence ID" value="AMG37091.1"/>
    <property type="molecule type" value="Genomic_DNA"/>
</dbReference>
<name>A0A0X8NZD8_ALCXX</name>
<sequence>MQNLNGKVAFVTGGSRGIGAAIVRRLAAEGADVAFTYVSASSRDTAQALARELEADGRRARAIQADSADPAQVRRAVEQAIGELGPVDVLVNNAGIFLAGPLDEVTLEDYDRTMNINVRAPFVAIQAAQAAMPDGGRIINIGSCLAERSGRAGVTLYSASKSALLGMTRGLARDLGARGITANVVHPGPIDTDMNPAAGEHAGDLVAVLSLPHYGEVRDIAGMVAFLAGPDGRYVTGASLAVDGGFAA</sequence>
<comment type="similarity">
    <text evidence="1">Belongs to the short-chain dehydrogenases/reductases (SDR) family.</text>
</comment>
<dbReference type="InterPro" id="IPR002347">
    <property type="entry name" value="SDR_fam"/>
</dbReference>
<dbReference type="PRINTS" id="PR00081">
    <property type="entry name" value="GDHRDH"/>
</dbReference>
<proteinExistence type="inferred from homology"/>
<dbReference type="PRINTS" id="PR00080">
    <property type="entry name" value="SDRFAMILY"/>
</dbReference>
<dbReference type="PANTHER" id="PTHR43639:SF1">
    <property type="entry name" value="SHORT-CHAIN DEHYDROGENASE_REDUCTASE FAMILY PROTEIN"/>
    <property type="match status" value="1"/>
</dbReference>
<dbReference type="Pfam" id="PF13561">
    <property type="entry name" value="adh_short_C2"/>
    <property type="match status" value="1"/>
</dbReference>
<evidence type="ECO:0000256" key="2">
    <source>
        <dbReference type="ARBA" id="ARBA00023002"/>
    </source>
</evidence>
<evidence type="ECO:0000256" key="1">
    <source>
        <dbReference type="ARBA" id="ARBA00006484"/>
    </source>
</evidence>
<keyword evidence="2" id="KW-0560">Oxidoreductase</keyword>
<evidence type="ECO:0000313" key="5">
    <source>
        <dbReference type="Proteomes" id="UP000060602"/>
    </source>
</evidence>
<dbReference type="Proteomes" id="UP000060602">
    <property type="component" value="Chromosome"/>
</dbReference>
<gene>
    <name evidence="4" type="ORF">AL504_14365</name>
</gene>
<dbReference type="InterPro" id="IPR057326">
    <property type="entry name" value="KR_dom"/>
</dbReference>
<organism evidence="4 5">
    <name type="scientific">Alcaligenes xylosoxydans xylosoxydans</name>
    <name type="common">Achromobacter xylosoxidans</name>
    <dbReference type="NCBI Taxonomy" id="85698"/>
    <lineage>
        <taxon>Bacteria</taxon>
        <taxon>Pseudomonadati</taxon>
        <taxon>Pseudomonadota</taxon>
        <taxon>Betaproteobacteria</taxon>
        <taxon>Burkholderiales</taxon>
        <taxon>Alcaligenaceae</taxon>
        <taxon>Achromobacter</taxon>
    </lineage>
</organism>
<dbReference type="AlphaFoldDB" id="A0A0X8NZD8"/>
<dbReference type="SMART" id="SM00822">
    <property type="entry name" value="PKS_KR"/>
    <property type="match status" value="1"/>
</dbReference>
<dbReference type="FunFam" id="3.40.50.720:FF:000084">
    <property type="entry name" value="Short-chain dehydrogenase reductase"/>
    <property type="match status" value="1"/>
</dbReference>
<dbReference type="Gene3D" id="3.40.50.720">
    <property type="entry name" value="NAD(P)-binding Rossmann-like Domain"/>
    <property type="match status" value="1"/>
</dbReference>
<evidence type="ECO:0000259" key="3">
    <source>
        <dbReference type="SMART" id="SM00822"/>
    </source>
</evidence>
<dbReference type="PANTHER" id="PTHR43639">
    <property type="entry name" value="OXIDOREDUCTASE, SHORT-CHAIN DEHYDROGENASE/REDUCTASE FAMILY (AFU_ORTHOLOGUE AFUA_5G02870)"/>
    <property type="match status" value="1"/>
</dbReference>